<dbReference type="Proteomes" id="UP000306147">
    <property type="component" value="Unassembled WGS sequence"/>
</dbReference>
<evidence type="ECO:0000313" key="3">
    <source>
        <dbReference type="Proteomes" id="UP000306147"/>
    </source>
</evidence>
<dbReference type="RefSeq" id="WP_135964011.1">
    <property type="nucleotide sequence ID" value="NZ_SRXT01000004.1"/>
</dbReference>
<protein>
    <submittedName>
        <fullName evidence="2">Uncharacterized protein</fullName>
    </submittedName>
</protein>
<comment type="caution">
    <text evidence="2">The sequence shown here is derived from an EMBL/GenBank/DDBJ whole genome shotgun (WGS) entry which is preliminary data.</text>
</comment>
<sequence>MKKSIASIHRGARGLFLQHNAFMLQRIGDGADAPRSLASFRGVLIAAGISLAFWAGVAQVVF</sequence>
<proteinExistence type="predicted"/>
<evidence type="ECO:0000256" key="1">
    <source>
        <dbReference type="SAM" id="Phobius"/>
    </source>
</evidence>
<name>A0A4S1XCF3_9SPHN</name>
<dbReference type="EMBL" id="SRXT01000004">
    <property type="protein sequence ID" value="TGX53505.1"/>
    <property type="molecule type" value="Genomic_DNA"/>
</dbReference>
<evidence type="ECO:0000313" key="2">
    <source>
        <dbReference type="EMBL" id="TGX53505.1"/>
    </source>
</evidence>
<accession>A0A4S1XCF3</accession>
<organism evidence="2 3">
    <name type="scientific">Sphingomonas gei</name>
    <dbReference type="NCBI Taxonomy" id="1395960"/>
    <lineage>
        <taxon>Bacteria</taxon>
        <taxon>Pseudomonadati</taxon>
        <taxon>Pseudomonadota</taxon>
        <taxon>Alphaproteobacteria</taxon>
        <taxon>Sphingomonadales</taxon>
        <taxon>Sphingomonadaceae</taxon>
        <taxon>Sphingomonas</taxon>
    </lineage>
</organism>
<keyword evidence="1" id="KW-0472">Membrane</keyword>
<dbReference type="AlphaFoldDB" id="A0A4S1XCF3"/>
<keyword evidence="3" id="KW-1185">Reference proteome</keyword>
<keyword evidence="1" id="KW-1133">Transmembrane helix</keyword>
<keyword evidence="1" id="KW-0812">Transmembrane</keyword>
<gene>
    <name evidence="2" type="ORF">E5A73_11760</name>
</gene>
<feature type="transmembrane region" description="Helical" evidence="1">
    <location>
        <begin position="43"/>
        <end position="61"/>
    </location>
</feature>
<reference evidence="2 3" key="1">
    <citation type="submission" date="2019-04" db="EMBL/GenBank/DDBJ databases">
        <title>Sphingomonas psychrotolerans sp. nov., isolated from soil in the Tianshan Mountains, Xinjiang, China.</title>
        <authorList>
            <person name="Luo Y."/>
            <person name="Sheng H."/>
        </authorList>
    </citation>
    <scope>NUCLEOTIDE SEQUENCE [LARGE SCALE GENOMIC DNA]</scope>
    <source>
        <strain evidence="2 3">ZFGT-11</strain>
    </source>
</reference>